<dbReference type="Gene3D" id="1.20.5.110">
    <property type="match status" value="1"/>
</dbReference>
<dbReference type="AlphaFoldDB" id="A0A1Q9E8K1"/>
<gene>
    <name evidence="1" type="ORF">AK812_SmicGene13268</name>
</gene>
<evidence type="ECO:0000313" key="1">
    <source>
        <dbReference type="EMBL" id="OLQ03740.1"/>
    </source>
</evidence>
<accession>A0A1Q9E8K1</accession>
<dbReference type="EMBL" id="LSRX01000228">
    <property type="protein sequence ID" value="OLQ03740.1"/>
    <property type="molecule type" value="Genomic_DNA"/>
</dbReference>
<keyword evidence="2" id="KW-1185">Reference proteome</keyword>
<dbReference type="CDD" id="cd15843">
    <property type="entry name" value="R-SNARE"/>
    <property type="match status" value="1"/>
</dbReference>
<comment type="caution">
    <text evidence="1">The sequence shown here is derived from an EMBL/GenBank/DDBJ whole genome shotgun (WGS) entry which is preliminary data.</text>
</comment>
<sequence>MGGLLKSSGTGTMLEVREKVDQLKGIMQDNVKKILETHVTLESLEIRPQQLEFQLLNEFAGIKLSEASAFASVPQIQCRNLKIKAICGAAAMIHQQFFQVRGVRLRERWQYVSANSAQGIGGLPLVDSVLDAHHGDRRDDDDTTVSERLDQLECRDPKARLEQKWATWQRNSALPPAQRPKKKPSPWKLQVYTEFLDYVKDAMSSGPTAPASEEALVPLLQSSPAVEAERHGSAKDGKAWPIVLVVRNRESGQATCEH</sequence>
<dbReference type="Proteomes" id="UP000186817">
    <property type="component" value="Unassembled WGS sequence"/>
</dbReference>
<reference evidence="1 2" key="1">
    <citation type="submission" date="2016-02" db="EMBL/GenBank/DDBJ databases">
        <title>Genome analysis of coral dinoflagellate symbionts highlights evolutionary adaptations to a symbiotic lifestyle.</title>
        <authorList>
            <person name="Aranda M."/>
            <person name="Li Y."/>
            <person name="Liew Y.J."/>
            <person name="Baumgarten S."/>
            <person name="Simakov O."/>
            <person name="Wilson M."/>
            <person name="Piel J."/>
            <person name="Ashoor H."/>
            <person name="Bougouffa S."/>
            <person name="Bajic V.B."/>
            <person name="Ryu T."/>
            <person name="Ravasi T."/>
            <person name="Bayer T."/>
            <person name="Micklem G."/>
            <person name="Kim H."/>
            <person name="Bhak J."/>
            <person name="Lajeunesse T.C."/>
            <person name="Voolstra C.R."/>
        </authorList>
    </citation>
    <scope>NUCLEOTIDE SEQUENCE [LARGE SCALE GENOMIC DNA]</scope>
    <source>
        <strain evidence="1 2">CCMP2467</strain>
    </source>
</reference>
<proteinExistence type="predicted"/>
<protein>
    <submittedName>
        <fullName evidence="1">Uncharacterized protein</fullName>
    </submittedName>
</protein>
<name>A0A1Q9E8K1_SYMMI</name>
<organism evidence="1 2">
    <name type="scientific">Symbiodinium microadriaticum</name>
    <name type="common">Dinoflagellate</name>
    <name type="synonym">Zooxanthella microadriatica</name>
    <dbReference type="NCBI Taxonomy" id="2951"/>
    <lineage>
        <taxon>Eukaryota</taxon>
        <taxon>Sar</taxon>
        <taxon>Alveolata</taxon>
        <taxon>Dinophyceae</taxon>
        <taxon>Suessiales</taxon>
        <taxon>Symbiodiniaceae</taxon>
        <taxon>Symbiodinium</taxon>
    </lineage>
</organism>
<dbReference type="OrthoDB" id="429825at2759"/>
<evidence type="ECO:0000313" key="2">
    <source>
        <dbReference type="Proteomes" id="UP000186817"/>
    </source>
</evidence>